<dbReference type="EMBL" id="CAKOGL010000023">
    <property type="protein sequence ID" value="CAH2100531.1"/>
    <property type="molecule type" value="Genomic_DNA"/>
</dbReference>
<dbReference type="PANTHER" id="PTHR47331">
    <property type="entry name" value="PHD-TYPE DOMAIN-CONTAINING PROTEIN"/>
    <property type="match status" value="1"/>
</dbReference>
<feature type="region of interest" description="Disordered" evidence="1">
    <location>
        <begin position="64"/>
        <end position="133"/>
    </location>
</feature>
<dbReference type="AlphaFoldDB" id="A0AAU9ULU4"/>
<feature type="compositionally biased region" description="Basic and acidic residues" evidence="1">
    <location>
        <begin position="86"/>
        <end position="101"/>
    </location>
</feature>
<organism evidence="2 3">
    <name type="scientific">Euphydryas editha</name>
    <name type="common">Edith's checkerspot</name>
    <dbReference type="NCBI Taxonomy" id="104508"/>
    <lineage>
        <taxon>Eukaryota</taxon>
        <taxon>Metazoa</taxon>
        <taxon>Ecdysozoa</taxon>
        <taxon>Arthropoda</taxon>
        <taxon>Hexapoda</taxon>
        <taxon>Insecta</taxon>
        <taxon>Pterygota</taxon>
        <taxon>Neoptera</taxon>
        <taxon>Endopterygota</taxon>
        <taxon>Lepidoptera</taxon>
        <taxon>Glossata</taxon>
        <taxon>Ditrysia</taxon>
        <taxon>Papilionoidea</taxon>
        <taxon>Nymphalidae</taxon>
        <taxon>Nymphalinae</taxon>
        <taxon>Euphydryas</taxon>
    </lineage>
</organism>
<feature type="compositionally biased region" description="Low complexity" evidence="1">
    <location>
        <begin position="120"/>
        <end position="133"/>
    </location>
</feature>
<comment type="caution">
    <text evidence="2">The sequence shown here is derived from an EMBL/GenBank/DDBJ whole genome shotgun (WGS) entry which is preliminary data.</text>
</comment>
<dbReference type="PANTHER" id="PTHR47331:SF5">
    <property type="entry name" value="RIBONUCLEASE H"/>
    <property type="match status" value="1"/>
</dbReference>
<evidence type="ECO:0000256" key="1">
    <source>
        <dbReference type="SAM" id="MobiDB-lite"/>
    </source>
</evidence>
<dbReference type="Proteomes" id="UP001153954">
    <property type="component" value="Unassembled WGS sequence"/>
</dbReference>
<proteinExistence type="predicted"/>
<evidence type="ECO:0000313" key="2">
    <source>
        <dbReference type="EMBL" id="CAH2100531.1"/>
    </source>
</evidence>
<keyword evidence="3" id="KW-1185">Reference proteome</keyword>
<name>A0AAU9ULU4_EUPED</name>
<sequence length="133" mass="15445">MPCPFCKERGHKLIACPRYNDQTIQGRWDFIQARNRCRRCLGPHYENECKSTRTCKECGSIRHHTSLHRPDASSPTHSNAHLLPQHLREQPRQRPAHEHQHFSAHAVQLNPRSHNKPPKQSRSPSRSRVGGQQ</sequence>
<protein>
    <submittedName>
        <fullName evidence="2">Uncharacterized protein</fullName>
    </submittedName>
</protein>
<gene>
    <name evidence="2" type="ORF">EEDITHA_LOCUS15382</name>
</gene>
<reference evidence="2" key="1">
    <citation type="submission" date="2022-03" db="EMBL/GenBank/DDBJ databases">
        <authorList>
            <person name="Tunstrom K."/>
        </authorList>
    </citation>
    <scope>NUCLEOTIDE SEQUENCE</scope>
</reference>
<accession>A0AAU9ULU4</accession>
<evidence type="ECO:0000313" key="3">
    <source>
        <dbReference type="Proteomes" id="UP001153954"/>
    </source>
</evidence>